<dbReference type="InterPro" id="IPR017904">
    <property type="entry name" value="ADF/Cofilin"/>
</dbReference>
<evidence type="ECO:0000313" key="5">
    <source>
        <dbReference type="Proteomes" id="UP000225706"/>
    </source>
</evidence>
<dbReference type="InterPro" id="IPR029006">
    <property type="entry name" value="ADF-H/Gelsolin-like_dom_sf"/>
</dbReference>
<keyword evidence="2" id="KW-0009">Actin-binding</keyword>
<proteinExistence type="inferred from homology"/>
<gene>
    <name evidence="4" type="primary">unc-60</name>
    <name evidence="4" type="ORF">AWC38_SpisGene15282</name>
</gene>
<keyword evidence="5" id="KW-1185">Reference proteome</keyword>
<reference evidence="5" key="1">
    <citation type="journal article" date="2017" name="bioRxiv">
        <title>Comparative analysis of the genomes of Stylophora pistillata and Acropora digitifera provides evidence for extensive differences between species of corals.</title>
        <authorList>
            <person name="Voolstra C.R."/>
            <person name="Li Y."/>
            <person name="Liew Y.J."/>
            <person name="Baumgarten S."/>
            <person name="Zoccola D."/>
            <person name="Flot J.-F."/>
            <person name="Tambutte S."/>
            <person name="Allemand D."/>
            <person name="Aranda M."/>
        </authorList>
    </citation>
    <scope>NUCLEOTIDE SEQUENCE [LARGE SCALE GENOMIC DNA]</scope>
</reference>
<dbReference type="InterPro" id="IPR002108">
    <property type="entry name" value="ADF-H"/>
</dbReference>
<dbReference type="Proteomes" id="UP000225706">
    <property type="component" value="Unassembled WGS sequence"/>
</dbReference>
<evidence type="ECO:0000313" key="4">
    <source>
        <dbReference type="EMBL" id="PFX20269.1"/>
    </source>
</evidence>
<dbReference type="GO" id="GO:0015629">
    <property type="term" value="C:actin cytoskeleton"/>
    <property type="evidence" value="ECO:0007669"/>
    <property type="project" value="InterPro"/>
</dbReference>
<comment type="similarity">
    <text evidence="1">Belongs to the actin-binding proteins ADF family.</text>
</comment>
<name>A0A2B4RTX4_STYPI</name>
<dbReference type="PANTHER" id="PTHR11913">
    <property type="entry name" value="COFILIN-RELATED"/>
    <property type="match status" value="1"/>
</dbReference>
<dbReference type="GO" id="GO:0003779">
    <property type="term" value="F:actin binding"/>
    <property type="evidence" value="ECO:0007669"/>
    <property type="project" value="UniProtKB-KW"/>
</dbReference>
<dbReference type="STRING" id="50429.A0A2B4RTX4"/>
<dbReference type="Pfam" id="PF00241">
    <property type="entry name" value="Cofilin_ADF"/>
    <property type="match status" value="2"/>
</dbReference>
<dbReference type="EMBL" id="LSMT01000324">
    <property type="protein sequence ID" value="PFX20269.1"/>
    <property type="molecule type" value="Genomic_DNA"/>
</dbReference>
<evidence type="ECO:0000259" key="3">
    <source>
        <dbReference type="PROSITE" id="PS51263"/>
    </source>
</evidence>
<dbReference type="SUPFAM" id="SSF55753">
    <property type="entry name" value="Actin depolymerizing proteins"/>
    <property type="match status" value="2"/>
</dbReference>
<dbReference type="GO" id="GO:0030042">
    <property type="term" value="P:actin filament depolymerization"/>
    <property type="evidence" value="ECO:0007669"/>
    <property type="project" value="InterPro"/>
</dbReference>
<dbReference type="PROSITE" id="PS51263">
    <property type="entry name" value="ADF_H"/>
    <property type="match status" value="2"/>
</dbReference>
<protein>
    <submittedName>
        <fullName evidence="4">Actin-depolymerizing factor 2, isoform c</fullName>
    </submittedName>
</protein>
<dbReference type="OrthoDB" id="5950607at2759"/>
<evidence type="ECO:0000256" key="2">
    <source>
        <dbReference type="ARBA" id="ARBA00023203"/>
    </source>
</evidence>
<comment type="caution">
    <text evidence="4">The sequence shown here is derived from an EMBL/GenBank/DDBJ whole genome shotgun (WGS) entry which is preliminary data.</text>
</comment>
<feature type="domain" description="ADF-H" evidence="3">
    <location>
        <begin position="10"/>
        <end position="153"/>
    </location>
</feature>
<accession>A0A2B4RTX4</accession>
<organism evidence="4 5">
    <name type="scientific">Stylophora pistillata</name>
    <name type="common">Smooth cauliflower coral</name>
    <dbReference type="NCBI Taxonomy" id="50429"/>
    <lineage>
        <taxon>Eukaryota</taxon>
        <taxon>Metazoa</taxon>
        <taxon>Cnidaria</taxon>
        <taxon>Anthozoa</taxon>
        <taxon>Hexacorallia</taxon>
        <taxon>Scleractinia</taxon>
        <taxon>Astrocoeniina</taxon>
        <taxon>Pocilloporidae</taxon>
        <taxon>Stylophora</taxon>
    </lineage>
</organism>
<feature type="domain" description="ADF-H" evidence="3">
    <location>
        <begin position="191"/>
        <end position="294"/>
    </location>
</feature>
<evidence type="ECO:0000256" key="1">
    <source>
        <dbReference type="ARBA" id="ARBA00006844"/>
    </source>
</evidence>
<dbReference type="Gene3D" id="3.40.20.10">
    <property type="entry name" value="Severin"/>
    <property type="match status" value="2"/>
</dbReference>
<sequence length="294" mass="34355">MGDALEYVKASGIKLDEKCKNMFSLIKDKHEHAWAIMKIENDKEVVLKDVHGKLESRSDVEKNKILFEEMKKIVEDFGGPCYILFDFTYKQNSGTVKDKPIYIYWCDDDTGIKEKMKYAATNSELKKQCNGFEPFEFHDKTEFNFDEIFKELQSKDRHLKITKLPADLAGVFYFVLRILSWKLNLPVDIMASGIKLDERCKNMFSFVKDKHKYAWAIMKIENDKEVVLKDQHGKLVSNTDLEENERLFEAMKGKVEELGGPCYILFDLVYKQNSGTVKDKPIYIYWREGSLLES</sequence>
<dbReference type="SMART" id="SM00102">
    <property type="entry name" value="ADF"/>
    <property type="match status" value="1"/>
</dbReference>
<dbReference type="AlphaFoldDB" id="A0A2B4RTX4"/>